<sequence length="564" mass="62898">MSQYYHTSAQRSTAVNIALTGNFTSPDGLNLILIKNSYIEIYDITSEGLRVVRDIPLNGTILTALLFRRRNRKYDSLCIVTLRADLIILECVPSKDSIDFVTVFRKSIDSRGHHLLHHGVTALVDPTSTFIAIRLFHNLMKIIEIDHIPFLPGVKIDESKIHAVKYVIIYSCINEIRLDEGNVIDLTFIIGYGYPTFAMICEDQGAAHLRMYEFNPKDHVLVPLPANFSAIETTSRMLVPVAAPFYGFLVVGDEMISYHSPNKPHITTCIPQKTLSKVVAYAQVDNKRYLMGNLCGELFMVHLVGAEVDPSAPLSTFLERLRIERLGITSVPESIVYLDNGVVFIGSYFGDSQLIHLHSDMDPDTKCYFDVCEEYPNLGPIADMIFVENEGQNQLITCSGYSRDGSLRIIRNGIGIQEIATIAQEHMNGVWCIPCNSEVYDDAMICSMKRRSRIIRVIGDDLAPLKLEGFVRDDRTLYCAAVYSQGHKKFPRPLLLQATNDTIWLIGIQGLYGKGCLATWKSPTGMSLSSLTSRGDLVVVASGNSIFALRITGTPDKPVFTQIG</sequence>
<dbReference type="InterPro" id="IPR015943">
    <property type="entry name" value="WD40/YVTN_repeat-like_dom_sf"/>
</dbReference>
<feature type="domain" description="RSE1/DDB1/CPSF1 second beta-propeller" evidence="2">
    <location>
        <begin position="416"/>
        <end position="544"/>
    </location>
</feature>
<evidence type="ECO:0000313" key="5">
    <source>
        <dbReference type="WBParaSite" id="HNAJ_0000117201-mRNA-1"/>
    </source>
</evidence>
<reference evidence="5" key="1">
    <citation type="submission" date="2017-02" db="UniProtKB">
        <authorList>
            <consortium name="WormBaseParasite"/>
        </authorList>
    </citation>
    <scope>IDENTIFICATION</scope>
</reference>
<keyword evidence="4" id="KW-1185">Reference proteome</keyword>
<dbReference type="PANTHER" id="PTHR10644">
    <property type="entry name" value="DNA REPAIR/RNA PROCESSING CPSF FAMILY"/>
    <property type="match status" value="1"/>
</dbReference>
<dbReference type="EMBL" id="UZAE01000418">
    <property type="protein sequence ID" value="VDN97031.1"/>
    <property type="molecule type" value="Genomic_DNA"/>
</dbReference>
<dbReference type="AlphaFoldDB" id="A0A0R3T2K3"/>
<dbReference type="InterPro" id="IPR050358">
    <property type="entry name" value="RSE1/DDB1/CFT1"/>
</dbReference>
<dbReference type="Proteomes" id="UP000278807">
    <property type="component" value="Unassembled WGS sequence"/>
</dbReference>
<reference evidence="3 4" key="2">
    <citation type="submission" date="2018-11" db="EMBL/GenBank/DDBJ databases">
        <authorList>
            <consortium name="Pathogen Informatics"/>
        </authorList>
    </citation>
    <scope>NUCLEOTIDE SEQUENCE [LARGE SCALE GENOMIC DNA]</scope>
</reference>
<evidence type="ECO:0000313" key="4">
    <source>
        <dbReference type="Proteomes" id="UP000278807"/>
    </source>
</evidence>
<dbReference type="Gene3D" id="2.130.10.10">
    <property type="entry name" value="YVTN repeat-like/Quinoprotein amine dehydrogenase"/>
    <property type="match status" value="2"/>
</dbReference>
<evidence type="ECO:0000259" key="1">
    <source>
        <dbReference type="Pfam" id="PF10433"/>
    </source>
</evidence>
<dbReference type="Pfam" id="PF10433">
    <property type="entry name" value="Beta-prop_RSE1_1st"/>
    <property type="match status" value="1"/>
</dbReference>
<proteinExistence type="predicted"/>
<dbReference type="OrthoDB" id="433457at2759"/>
<dbReference type="STRING" id="102285.A0A0R3T2K3"/>
<dbReference type="WBParaSite" id="HNAJ_0000117201-mRNA-1">
    <property type="protein sequence ID" value="HNAJ_0000117201-mRNA-1"/>
    <property type="gene ID" value="HNAJ_0000117201"/>
</dbReference>
<feature type="domain" description="RSE1/DDB1/CPSF1 first beta-propeller" evidence="1">
    <location>
        <begin position="15"/>
        <end position="360"/>
    </location>
</feature>
<dbReference type="InterPro" id="IPR018846">
    <property type="entry name" value="Beta-prop_RSE1/DDB1/CPSF1_1st"/>
</dbReference>
<gene>
    <name evidence="3" type="ORF">HNAJ_LOCUS1172</name>
</gene>
<dbReference type="InterPro" id="IPR058543">
    <property type="entry name" value="Beta-prop_RSE1/DDB1/CPSF1_2nd"/>
</dbReference>
<protein>
    <submittedName>
        <fullName evidence="5">MMS1_N domain-containing protein</fullName>
    </submittedName>
</protein>
<accession>A0A0R3T2K3</accession>
<dbReference type="Pfam" id="PF23726">
    <property type="entry name" value="Beta-prop_RSE1_2nd"/>
    <property type="match status" value="1"/>
</dbReference>
<evidence type="ECO:0000259" key="2">
    <source>
        <dbReference type="Pfam" id="PF23726"/>
    </source>
</evidence>
<evidence type="ECO:0000313" key="3">
    <source>
        <dbReference type="EMBL" id="VDN97031.1"/>
    </source>
</evidence>
<name>A0A0R3T2K3_RODNA</name>
<organism evidence="5">
    <name type="scientific">Rodentolepis nana</name>
    <name type="common">Dwarf tapeworm</name>
    <name type="synonym">Hymenolepis nana</name>
    <dbReference type="NCBI Taxonomy" id="102285"/>
    <lineage>
        <taxon>Eukaryota</taxon>
        <taxon>Metazoa</taxon>
        <taxon>Spiralia</taxon>
        <taxon>Lophotrochozoa</taxon>
        <taxon>Platyhelminthes</taxon>
        <taxon>Cestoda</taxon>
        <taxon>Eucestoda</taxon>
        <taxon>Cyclophyllidea</taxon>
        <taxon>Hymenolepididae</taxon>
        <taxon>Rodentolepis</taxon>
    </lineage>
</organism>